<comment type="similarity">
    <text evidence="2 8">Belongs to the metallo-dependent hydrolases superfamily. ATZ/TRZ family.</text>
</comment>
<comment type="catalytic activity">
    <reaction evidence="8">
        <text>guanine + H2O + H(+) = xanthine + NH4(+)</text>
        <dbReference type="Rhea" id="RHEA:14665"/>
        <dbReference type="ChEBI" id="CHEBI:15377"/>
        <dbReference type="ChEBI" id="CHEBI:15378"/>
        <dbReference type="ChEBI" id="CHEBI:16235"/>
        <dbReference type="ChEBI" id="CHEBI:17712"/>
        <dbReference type="ChEBI" id="CHEBI:28938"/>
        <dbReference type="EC" id="3.5.4.3"/>
    </reaction>
</comment>
<name>A0ABT2FIJ5_9GAMM</name>
<dbReference type="Proteomes" id="UP001201549">
    <property type="component" value="Unassembled WGS sequence"/>
</dbReference>
<dbReference type="InterPro" id="IPR051607">
    <property type="entry name" value="Metallo-dep_hydrolases"/>
</dbReference>
<evidence type="ECO:0000256" key="7">
    <source>
        <dbReference type="NCBIfam" id="TIGR02967"/>
    </source>
</evidence>
<dbReference type="PANTHER" id="PTHR11271:SF6">
    <property type="entry name" value="GUANINE DEAMINASE"/>
    <property type="match status" value="1"/>
</dbReference>
<dbReference type="InterPro" id="IPR014311">
    <property type="entry name" value="Guanine_deaminase"/>
</dbReference>
<evidence type="ECO:0000256" key="5">
    <source>
        <dbReference type="ARBA" id="ARBA00022801"/>
    </source>
</evidence>
<comment type="function">
    <text evidence="8">Catalyzes the hydrolytic deamination of guanine, producing xanthine and ammonia.</text>
</comment>
<dbReference type="InterPro" id="IPR032466">
    <property type="entry name" value="Metal_Hydrolase"/>
</dbReference>
<evidence type="ECO:0000256" key="4">
    <source>
        <dbReference type="ARBA" id="ARBA00022723"/>
    </source>
</evidence>
<comment type="pathway">
    <text evidence="1 8">Purine metabolism; guanine degradation; xanthine from guanine: step 1/1.</text>
</comment>
<evidence type="ECO:0000313" key="10">
    <source>
        <dbReference type="EMBL" id="MCS4556153.1"/>
    </source>
</evidence>
<keyword evidence="5 8" id="KW-0378">Hydrolase</keyword>
<dbReference type="SUPFAM" id="SSF51556">
    <property type="entry name" value="Metallo-dependent hydrolases"/>
    <property type="match status" value="1"/>
</dbReference>
<evidence type="ECO:0000256" key="3">
    <source>
        <dbReference type="ARBA" id="ARBA00012781"/>
    </source>
</evidence>
<evidence type="ECO:0000256" key="6">
    <source>
        <dbReference type="ARBA" id="ARBA00022833"/>
    </source>
</evidence>
<comment type="caution">
    <text evidence="10">The sequence shown here is derived from an EMBL/GenBank/DDBJ whole genome shotgun (WGS) entry which is preliminary data.</text>
</comment>
<dbReference type="EC" id="3.5.4.3" evidence="3 7"/>
<dbReference type="EMBL" id="JAKOGG010000003">
    <property type="protein sequence ID" value="MCS4556153.1"/>
    <property type="molecule type" value="Genomic_DNA"/>
</dbReference>
<keyword evidence="11" id="KW-1185">Reference proteome</keyword>
<dbReference type="GO" id="GO:0008892">
    <property type="term" value="F:guanine deaminase activity"/>
    <property type="evidence" value="ECO:0007669"/>
    <property type="project" value="UniProtKB-EC"/>
</dbReference>
<dbReference type="Gene3D" id="3.20.20.140">
    <property type="entry name" value="Metal-dependent hydrolases"/>
    <property type="match status" value="1"/>
</dbReference>
<comment type="cofactor">
    <cofactor evidence="8">
        <name>Zn(2+)</name>
        <dbReference type="ChEBI" id="CHEBI:29105"/>
    </cofactor>
    <text evidence="8">Binds 1 zinc ion per subunit.</text>
</comment>
<gene>
    <name evidence="10" type="primary">guaD</name>
    <name evidence="10" type="ORF">L9G74_06860</name>
</gene>
<evidence type="ECO:0000313" key="11">
    <source>
        <dbReference type="Proteomes" id="UP001201549"/>
    </source>
</evidence>
<dbReference type="Gene3D" id="2.30.40.10">
    <property type="entry name" value="Urease, subunit C, domain 1"/>
    <property type="match status" value="1"/>
</dbReference>
<dbReference type="CDD" id="cd01303">
    <property type="entry name" value="GDEase"/>
    <property type="match status" value="1"/>
</dbReference>
<evidence type="ECO:0000256" key="8">
    <source>
        <dbReference type="RuleBase" id="RU366009"/>
    </source>
</evidence>
<organism evidence="10 11">
    <name type="scientific">Shewanella electrica</name>
    <dbReference type="NCBI Taxonomy" id="515560"/>
    <lineage>
        <taxon>Bacteria</taxon>
        <taxon>Pseudomonadati</taxon>
        <taxon>Pseudomonadota</taxon>
        <taxon>Gammaproteobacteria</taxon>
        <taxon>Alteromonadales</taxon>
        <taxon>Shewanellaceae</taxon>
        <taxon>Shewanella</taxon>
    </lineage>
</organism>
<protein>
    <recommendedName>
        <fullName evidence="3 7">Guanine deaminase</fullName>
        <shortName evidence="8">Guanase</shortName>
        <ecNumber evidence="3 7">3.5.4.3</ecNumber>
    </recommendedName>
    <alternativeName>
        <fullName evidence="8">Guanine aminohydrolase</fullName>
    </alternativeName>
</protein>
<dbReference type="SUPFAM" id="SSF51338">
    <property type="entry name" value="Composite domain of metallo-dependent hydrolases"/>
    <property type="match status" value="1"/>
</dbReference>
<dbReference type="Pfam" id="PF01979">
    <property type="entry name" value="Amidohydro_1"/>
    <property type="match status" value="1"/>
</dbReference>
<evidence type="ECO:0000256" key="1">
    <source>
        <dbReference type="ARBA" id="ARBA00004984"/>
    </source>
</evidence>
<dbReference type="InterPro" id="IPR011059">
    <property type="entry name" value="Metal-dep_hydrolase_composite"/>
</dbReference>
<dbReference type="PANTHER" id="PTHR11271">
    <property type="entry name" value="GUANINE DEAMINASE"/>
    <property type="match status" value="1"/>
</dbReference>
<accession>A0ABT2FIJ5</accession>
<dbReference type="InterPro" id="IPR006680">
    <property type="entry name" value="Amidohydro-rel"/>
</dbReference>
<evidence type="ECO:0000256" key="2">
    <source>
        <dbReference type="ARBA" id="ARBA00006745"/>
    </source>
</evidence>
<proteinExistence type="inferred from homology"/>
<evidence type="ECO:0000259" key="9">
    <source>
        <dbReference type="Pfam" id="PF01979"/>
    </source>
</evidence>
<sequence>MSIPSIEPAVASICPSAQNCAIRASFLHFIANPADVATPADSYQYFADGLLVIENGLIAELRDYRADDAAKYPQLQDRSGQLIMPGFIDTHIHYAQTEMIAAYGEQLLEWLDTYTFPTEQQFADKHYADKIAQFVINELLKNGTTSALVFGTVHPQSVDAIFEQAAAKNMRLIAGKVMMDRHAPDYLLDTPESGYAESKALIEKWHNRGRLQYAITPRFAPTSSAEQLTLTGKLRAEYPDTYVQTHVSENKNEIEWAKSLFPECRGYFDIYQHYGLTGPKSIFSHAIHLTEDEWQAFSATDSVIAFCPSSNMFLGSGLFPLKRASRDKVRVGLGTDVGAGTSFSPLQTLCDAYKVLQLQGQKLSALDGFYLATLGGASALSLSDKIGTLAVGSEADLVVLNWAATEVQQLRMSNAKNLEDKLFALMMLGDDRNIAATYVAGHCVYDAANLSK</sequence>
<dbReference type="RefSeq" id="WP_238895555.1">
    <property type="nucleotide sequence ID" value="NZ_JAKOGG010000003.1"/>
</dbReference>
<dbReference type="NCBIfam" id="TIGR02967">
    <property type="entry name" value="guan_deamin"/>
    <property type="match status" value="1"/>
</dbReference>
<keyword evidence="4 8" id="KW-0479">Metal-binding</keyword>
<reference evidence="11" key="1">
    <citation type="submission" date="2023-07" db="EMBL/GenBank/DDBJ databases">
        <title>Shewanella mangrovi sp. nov., an acetaldehyde- degrading bacterium isolated from mangrove sediment.</title>
        <authorList>
            <person name="Liu Y."/>
        </authorList>
    </citation>
    <scope>NUCLEOTIDE SEQUENCE [LARGE SCALE GENOMIC DNA]</scope>
    <source>
        <strain evidence="11">C32</strain>
    </source>
</reference>
<keyword evidence="6 8" id="KW-0862">Zinc</keyword>
<feature type="domain" description="Amidohydrolase-related" evidence="9">
    <location>
        <begin position="83"/>
        <end position="443"/>
    </location>
</feature>
<dbReference type="NCBIfam" id="NF006679">
    <property type="entry name" value="PRK09228.1"/>
    <property type="match status" value="1"/>
</dbReference>